<evidence type="ECO:0000313" key="5">
    <source>
        <dbReference type="EMBL" id="MBC3537115.1"/>
    </source>
</evidence>
<dbReference type="PANTHER" id="PTHR43320">
    <property type="entry name" value="SUGAR KINASE"/>
    <property type="match status" value="1"/>
</dbReference>
<evidence type="ECO:0000259" key="4">
    <source>
        <dbReference type="Pfam" id="PF00294"/>
    </source>
</evidence>
<dbReference type="Gene3D" id="3.40.1190.20">
    <property type="match status" value="1"/>
</dbReference>
<reference evidence="5 6" key="1">
    <citation type="submission" date="2020-08" db="EMBL/GenBank/DDBJ databases">
        <authorList>
            <person name="Liu C."/>
            <person name="Sun Q."/>
        </authorList>
    </citation>
    <scope>NUCLEOTIDE SEQUENCE [LARGE SCALE GENOMIC DNA]</scope>
    <source>
        <strain evidence="5 6">NSJ-59</strain>
    </source>
</reference>
<dbReference type="Proteomes" id="UP000606870">
    <property type="component" value="Unassembled WGS sequence"/>
</dbReference>
<dbReference type="RefSeq" id="WP_186503304.1">
    <property type="nucleotide sequence ID" value="NZ_JACOGK010000020.1"/>
</dbReference>
<protein>
    <submittedName>
        <fullName evidence="5">Sugar kinase</fullName>
    </submittedName>
</protein>
<comment type="similarity">
    <text evidence="1">Belongs to the carbohydrate kinase PfkB family.</text>
</comment>
<name>A0ABR6VIJ2_9FIRM</name>
<dbReference type="GO" id="GO:0016301">
    <property type="term" value="F:kinase activity"/>
    <property type="evidence" value="ECO:0007669"/>
    <property type="project" value="UniProtKB-KW"/>
</dbReference>
<evidence type="ECO:0000256" key="2">
    <source>
        <dbReference type="ARBA" id="ARBA00022679"/>
    </source>
</evidence>
<evidence type="ECO:0000256" key="1">
    <source>
        <dbReference type="ARBA" id="ARBA00010688"/>
    </source>
</evidence>
<keyword evidence="6" id="KW-1185">Reference proteome</keyword>
<dbReference type="InterPro" id="IPR052700">
    <property type="entry name" value="Carb_kinase_PfkB-like"/>
</dbReference>
<dbReference type="Pfam" id="PF00294">
    <property type="entry name" value="PfkB"/>
    <property type="match status" value="1"/>
</dbReference>
<accession>A0ABR6VIJ2</accession>
<gene>
    <name evidence="5" type="ORF">H8J70_07610</name>
</gene>
<dbReference type="InterPro" id="IPR029056">
    <property type="entry name" value="Ribokinase-like"/>
</dbReference>
<comment type="caution">
    <text evidence="5">The sequence shown here is derived from an EMBL/GenBank/DDBJ whole genome shotgun (WGS) entry which is preliminary data.</text>
</comment>
<proteinExistence type="inferred from homology"/>
<dbReference type="PROSITE" id="PS00584">
    <property type="entry name" value="PFKB_KINASES_2"/>
    <property type="match status" value="1"/>
</dbReference>
<evidence type="ECO:0000313" key="6">
    <source>
        <dbReference type="Proteomes" id="UP000606870"/>
    </source>
</evidence>
<keyword evidence="2" id="KW-0808">Transferase</keyword>
<organism evidence="5 6">
    <name type="scientific">Megasphaera hominis</name>
    <dbReference type="NCBI Taxonomy" id="159836"/>
    <lineage>
        <taxon>Bacteria</taxon>
        <taxon>Bacillati</taxon>
        <taxon>Bacillota</taxon>
        <taxon>Negativicutes</taxon>
        <taxon>Veillonellales</taxon>
        <taxon>Veillonellaceae</taxon>
        <taxon>Megasphaera</taxon>
    </lineage>
</organism>
<dbReference type="EMBL" id="JACOGK010000020">
    <property type="protein sequence ID" value="MBC3537115.1"/>
    <property type="molecule type" value="Genomic_DNA"/>
</dbReference>
<keyword evidence="3 5" id="KW-0418">Kinase</keyword>
<dbReference type="CDD" id="cd01166">
    <property type="entry name" value="KdgK"/>
    <property type="match status" value="1"/>
</dbReference>
<sequence length="319" mass="34557">MTKVLTIGEAMGLLVAESEGPLDLVKHFERHVCGAELNYIVGMARLGFDAYYISRVGADPFGACIRNFLKENHIHDAYVQTDKAYMTGYQMKEKVSSGDPKVANIRKNTAFTHLLPAALDAIDWQDVKLVHVTGIPLALSDTCRQSIYALMEQARQHGALVSFDPNLRPMLWPSEREMCKVIGEASLHADIVLPGLEEAKRITGLADEKEIGKYYLDQGVQMAVIKLGGSHGAYVCSEAGAQYVPSYPVATIVDTVGAGDGFAVGFTSGVLDGLPLYAAARRGAAIGALQIQVAGDNEGLPTRQELETFQRNNEGEDVQ</sequence>
<dbReference type="PANTHER" id="PTHR43320:SF2">
    <property type="entry name" value="2-DEHYDRO-3-DEOXYGLUCONOKINASE_2-DEHYDRO-3-DEOXYGALACTONOKINASE"/>
    <property type="match status" value="1"/>
</dbReference>
<feature type="domain" description="Carbohydrate kinase PfkB" evidence="4">
    <location>
        <begin position="1"/>
        <end position="302"/>
    </location>
</feature>
<dbReference type="InterPro" id="IPR002173">
    <property type="entry name" value="Carboh/pur_kinase_PfkB_CS"/>
</dbReference>
<dbReference type="SUPFAM" id="SSF53613">
    <property type="entry name" value="Ribokinase-like"/>
    <property type="match status" value="1"/>
</dbReference>
<dbReference type="InterPro" id="IPR011611">
    <property type="entry name" value="PfkB_dom"/>
</dbReference>
<evidence type="ECO:0000256" key="3">
    <source>
        <dbReference type="ARBA" id="ARBA00022777"/>
    </source>
</evidence>